<dbReference type="HOGENOM" id="CLU_1076750_0_0_7"/>
<organism evidence="2 3">
    <name type="scientific">Helicobacter mustelae (strain ATCC 43772 / CCUG 25715 / CIP 103759 / LMG 18044 / NCTC 12198 / R85-136P)</name>
    <name type="common">Campylobacter mustelae</name>
    <dbReference type="NCBI Taxonomy" id="679897"/>
    <lineage>
        <taxon>Bacteria</taxon>
        <taxon>Pseudomonadati</taxon>
        <taxon>Campylobacterota</taxon>
        <taxon>Epsilonproteobacteria</taxon>
        <taxon>Campylobacterales</taxon>
        <taxon>Helicobacteraceae</taxon>
        <taxon>Helicobacter</taxon>
    </lineage>
</organism>
<keyword evidence="1" id="KW-0732">Signal</keyword>
<dbReference type="Proteomes" id="UP000001522">
    <property type="component" value="Chromosome"/>
</dbReference>
<sequence>MKKWFIGICSILLLSTLSFGATKGNRVQKKISKNFTPGSVVSGTPSTGKVRRWYFFNEGAIGASYTFLGRAQYTSIDLGYNFYLRSIESMLGGVNFFIGSEINMPLYFKTMPGSRSNIISGHPRLESKETQGLSGVGIQIPLVLGFEYQGFYVAGLAGYTWLFMNDTYPSKGAGVHPTIQTQYDGVIYGGGIGYKISNIINIGVRYIAGSLTDRSSTTKPSGRAIAEGLDKELISAKTQRDIFGIPYQSIHVFISLIY</sequence>
<dbReference type="AlphaFoldDB" id="D3UJC7"/>
<gene>
    <name evidence="2" type="ordered locus">HMU13480</name>
</gene>
<feature type="signal peptide" evidence="1">
    <location>
        <begin position="1"/>
        <end position="20"/>
    </location>
</feature>
<dbReference type="EMBL" id="FN555004">
    <property type="protein sequence ID" value="CBG40602.1"/>
    <property type="molecule type" value="Genomic_DNA"/>
</dbReference>
<proteinExistence type="predicted"/>
<feature type="chain" id="PRO_5003051558" evidence="1">
    <location>
        <begin position="21"/>
        <end position="258"/>
    </location>
</feature>
<name>D3UJC7_HELM1</name>
<dbReference type="KEGG" id="hms:HMU13480"/>
<keyword evidence="3" id="KW-1185">Reference proteome</keyword>
<reference evidence="2 3" key="1">
    <citation type="journal article" date="2010" name="BMC Genomics">
        <title>Comparative genomics and proteomics of Helicobacter mustelae, an ulcerogenic and carcinogenic gastric pathogen.</title>
        <authorList>
            <person name="O'Toole P.W."/>
            <person name="Snelling W.J."/>
            <person name="Canchaya C."/>
            <person name="Forde B.M."/>
            <person name="Hardie K.R."/>
            <person name="Josenhans C."/>
            <person name="Graham R.L.J."/>
            <person name="McMullan G."/>
            <person name="Parkhill J."/>
            <person name="Belda E."/>
            <person name="Bentley S.D."/>
        </authorList>
    </citation>
    <scope>NUCLEOTIDE SEQUENCE [LARGE SCALE GENOMIC DNA]</scope>
    <source>
        <strain evidence="3">ATCC 43772 / LMG 18044 / NCTC 12198 / 12198</strain>
    </source>
</reference>
<evidence type="ECO:0000313" key="2">
    <source>
        <dbReference type="EMBL" id="CBG40602.1"/>
    </source>
</evidence>
<evidence type="ECO:0000256" key="1">
    <source>
        <dbReference type="SAM" id="SignalP"/>
    </source>
</evidence>
<protein>
    <submittedName>
        <fullName evidence="2">Putative outer membrane protein</fullName>
    </submittedName>
</protein>
<dbReference type="RefSeq" id="WP_013023669.1">
    <property type="nucleotide sequence ID" value="NC_013949.1"/>
</dbReference>
<accession>D3UJC7</accession>
<evidence type="ECO:0000313" key="3">
    <source>
        <dbReference type="Proteomes" id="UP000001522"/>
    </source>
</evidence>